<dbReference type="PANTHER" id="PTHR28251">
    <property type="entry name" value="V-TYPE ATPASE ASSEMBLY FACTOR PKR1"/>
    <property type="match status" value="1"/>
</dbReference>
<gene>
    <name evidence="3" type="ORF">OnM2_077009</name>
</gene>
<accession>A0A420HI53</accession>
<feature type="compositionally biased region" description="Polar residues" evidence="1">
    <location>
        <begin position="248"/>
        <end position="263"/>
    </location>
</feature>
<dbReference type="OrthoDB" id="5428945at2759"/>
<feature type="region of interest" description="Disordered" evidence="1">
    <location>
        <begin position="213"/>
        <end position="270"/>
    </location>
</feature>
<evidence type="ECO:0000313" key="4">
    <source>
        <dbReference type="Proteomes" id="UP000286134"/>
    </source>
</evidence>
<proteinExistence type="predicted"/>
<evidence type="ECO:0000256" key="1">
    <source>
        <dbReference type="SAM" id="MobiDB-lite"/>
    </source>
</evidence>
<dbReference type="GO" id="GO:0070072">
    <property type="term" value="P:vacuolar proton-transporting V-type ATPase complex assembly"/>
    <property type="evidence" value="ECO:0007669"/>
    <property type="project" value="InterPro"/>
</dbReference>
<dbReference type="PANTHER" id="PTHR28251:SF1">
    <property type="entry name" value="V-TYPE ATPASE ASSEMBLY FACTOR PKR1"/>
    <property type="match status" value="1"/>
</dbReference>
<keyword evidence="2" id="KW-1133">Transmembrane helix</keyword>
<feature type="transmembrane region" description="Helical" evidence="2">
    <location>
        <begin position="20"/>
        <end position="41"/>
    </location>
</feature>
<feature type="transmembrane region" description="Helical" evidence="2">
    <location>
        <begin position="48"/>
        <end position="66"/>
    </location>
</feature>
<reference evidence="3 4" key="1">
    <citation type="journal article" date="2018" name="BMC Genomics">
        <title>Comparative genome analyses reveal sequence features reflecting distinct modes of host-adaptation between dicot and monocot powdery mildew.</title>
        <authorList>
            <person name="Wu Y."/>
            <person name="Ma X."/>
            <person name="Pan Z."/>
            <person name="Kale S.D."/>
            <person name="Song Y."/>
            <person name="King H."/>
            <person name="Zhang Q."/>
            <person name="Presley C."/>
            <person name="Deng X."/>
            <person name="Wei C.I."/>
            <person name="Xiao S."/>
        </authorList>
    </citation>
    <scope>NUCLEOTIDE SEQUENCE [LARGE SCALE GENOMIC DNA]</scope>
    <source>
        <strain evidence="3">UMSG2</strain>
    </source>
</reference>
<evidence type="ECO:0000313" key="3">
    <source>
        <dbReference type="EMBL" id="RKF57059.1"/>
    </source>
</evidence>
<organism evidence="3 4">
    <name type="scientific">Erysiphe neolycopersici</name>
    <dbReference type="NCBI Taxonomy" id="212602"/>
    <lineage>
        <taxon>Eukaryota</taxon>
        <taxon>Fungi</taxon>
        <taxon>Dikarya</taxon>
        <taxon>Ascomycota</taxon>
        <taxon>Pezizomycotina</taxon>
        <taxon>Leotiomycetes</taxon>
        <taxon>Erysiphales</taxon>
        <taxon>Erysiphaceae</taxon>
        <taxon>Erysiphe</taxon>
    </lineage>
</organism>
<comment type="caution">
    <text evidence="3">The sequence shown here is derived from an EMBL/GenBank/DDBJ whole genome shotgun (WGS) entry which is preliminary data.</text>
</comment>
<dbReference type="AlphaFoldDB" id="A0A420HI53"/>
<dbReference type="InterPro" id="IPR013945">
    <property type="entry name" value="Pkr1"/>
</dbReference>
<evidence type="ECO:0000256" key="2">
    <source>
        <dbReference type="SAM" id="Phobius"/>
    </source>
</evidence>
<dbReference type="GO" id="GO:0005789">
    <property type="term" value="C:endoplasmic reticulum membrane"/>
    <property type="evidence" value="ECO:0007669"/>
    <property type="project" value="TreeGrafter"/>
</dbReference>
<dbReference type="Proteomes" id="UP000286134">
    <property type="component" value="Unassembled WGS sequence"/>
</dbReference>
<keyword evidence="2" id="KW-0472">Membrane</keyword>
<dbReference type="Pfam" id="PF08636">
    <property type="entry name" value="Pkr1"/>
    <property type="match status" value="1"/>
</dbReference>
<keyword evidence="4" id="KW-1185">Reference proteome</keyword>
<sequence length="467" mass="52550">MATFLIDLFQSIFTPGPTPTLLIATNVTFACLQVVLLLLLIATYSIHFAILSLLSAGLWTAINWFANELKLIQLKEMENKKRKLHLFTNCTVSNTAAEGSQKKNVSPGRALVALEKVRYTVQDVKEGRSPVTFVSDIILHGRASGLTPTSQAQLSLPFEHVEGVLRRDLTYPTPETSIEDFIAEIKDAYNIWSDIYKPRQLLSHHPFPRPNGNNYSNWNHENQSSQNIGSLSDSRIRRSDLGSRLGKNQANSDPLISTENYSGPSRDARQYPKVCKEHPDEQNVGFHDQEGEDCDPEFYERDYYEEYDGQVDNNVINNHINTSSHLNKLGQGKSTSCRKCKQQFTSNNNFHKDRKVCSGRIFQTKDIQNNSSKTLSNVTETITIKSNIPSKGPPGYAFHGFKYATAKARVSENDSIKDICLDTGCTMSLIDEYFFYKNVPQVVIMSFSKTIPVSGIGKQAHNCEKYV</sequence>
<feature type="compositionally biased region" description="Polar residues" evidence="1">
    <location>
        <begin position="213"/>
        <end position="227"/>
    </location>
</feature>
<dbReference type="STRING" id="212602.A0A420HI53"/>
<name>A0A420HI53_9PEZI</name>
<keyword evidence="2" id="KW-0812">Transmembrane</keyword>
<protein>
    <submittedName>
        <fullName evidence="3">Uncharacterized protein</fullName>
    </submittedName>
</protein>
<dbReference type="EMBL" id="MCFK01007706">
    <property type="protein sequence ID" value="RKF57059.1"/>
    <property type="molecule type" value="Genomic_DNA"/>
</dbReference>